<keyword evidence="3" id="KW-1185">Reference proteome</keyword>
<dbReference type="OrthoDB" id="48685at2759"/>
<comment type="caution">
    <text evidence="2">The sequence shown here is derived from an EMBL/GenBank/DDBJ whole genome shotgun (WGS) entry which is preliminary data.</text>
</comment>
<proteinExistence type="predicted"/>
<feature type="region of interest" description="Disordered" evidence="1">
    <location>
        <begin position="564"/>
        <end position="662"/>
    </location>
</feature>
<dbReference type="EMBL" id="CAICTM010000124">
    <property type="protein sequence ID" value="CAB9502035.1"/>
    <property type="molecule type" value="Genomic_DNA"/>
</dbReference>
<protein>
    <submittedName>
        <fullName evidence="2">Uncharacterized protein</fullName>
    </submittedName>
</protein>
<feature type="region of interest" description="Disordered" evidence="1">
    <location>
        <begin position="291"/>
        <end position="313"/>
    </location>
</feature>
<organism evidence="2 3">
    <name type="scientific">Seminavis robusta</name>
    <dbReference type="NCBI Taxonomy" id="568900"/>
    <lineage>
        <taxon>Eukaryota</taxon>
        <taxon>Sar</taxon>
        <taxon>Stramenopiles</taxon>
        <taxon>Ochrophyta</taxon>
        <taxon>Bacillariophyta</taxon>
        <taxon>Bacillariophyceae</taxon>
        <taxon>Bacillariophycidae</taxon>
        <taxon>Naviculales</taxon>
        <taxon>Naviculaceae</taxon>
        <taxon>Seminavis</taxon>
    </lineage>
</organism>
<name>A0A9N8DHM1_9STRA</name>
<feature type="region of interest" description="Disordered" evidence="1">
    <location>
        <begin position="234"/>
        <end position="268"/>
    </location>
</feature>
<sequence>MNVKRKDPFQPSSELGLNSNNNMNASTVDTTKGDEDKSSMSNNHNDKKRSFATLSDERDEKQGTESTSSLAALSIDRKQTRAPPPSPIQRDSNETRLAALAEAPNKAWWGEGRFHLTEPVKTEAAINGSTPKKGSREIKYRSSPATSQRSQQGTHGESSSFLLFGNSFDTLSESGEYHVHSDNFGGHASPRFGRLAGHSNPGTPRVEIALPELRHSHSESDASLGDVSPIKVARGQAPSSGTPPGATDSFHLNLANSGQYPTRHYPPRGHGWYGGTKASFHPAGIQPAPPQFASGYAWSHGHPQHPGFPPEGESHVSNPLYVIRSCQKAFVGFTYLLPCLRETMISVNLNRYGHIRRYEGNPEKLDAGSMELVIATRRVETAICVFGGSLNPRKSSQTSSIFRLRETGSATRQYEQELPQRYQVTESRISWDVEANPPVEPARTPTKDEGLYTAKGSNGATKGSPHVIVVDDTPGGKREGSRQSSSPTPSADESDKKQKYRCKLCGQPKQNHNCSFRQSLQRSIGVQVYSAVNAYTASEPGAVAPNLSKMNNFVSYDSSGGIPSHIASSPPDARYSGMDSDNNAERHPSTVTPQTIRDGSGGVEVHSPQSSLSTHSQEMSPQVASASRSGPGSDTLAPPGNGHYHVHFSHPGSGPGDKKRSRIADRPYHHTCFAPSVALKPEHYRAVTPYRSEDNSRMAPGSYQYARVPVTFAERKRLSDTLFFFSKEIPSMTRDCGAILREAREKGEWDQAVAELLTQVVVGLYCGEGDSHLDGLQQYLLTLGVSC</sequence>
<evidence type="ECO:0000313" key="3">
    <source>
        <dbReference type="Proteomes" id="UP001153069"/>
    </source>
</evidence>
<feature type="compositionally biased region" description="Basic and acidic residues" evidence="1">
    <location>
        <begin position="31"/>
        <end position="63"/>
    </location>
</feature>
<feature type="compositionally biased region" description="Polar residues" evidence="1">
    <location>
        <begin position="607"/>
        <end position="632"/>
    </location>
</feature>
<feature type="region of interest" description="Disordered" evidence="1">
    <location>
        <begin position="1"/>
        <end position="95"/>
    </location>
</feature>
<reference evidence="2" key="1">
    <citation type="submission" date="2020-06" db="EMBL/GenBank/DDBJ databases">
        <authorList>
            <consortium name="Plant Systems Biology data submission"/>
        </authorList>
    </citation>
    <scope>NUCLEOTIDE SEQUENCE</scope>
    <source>
        <strain evidence="2">D6</strain>
    </source>
</reference>
<gene>
    <name evidence="2" type="ORF">SEMRO_125_G060280.1</name>
</gene>
<feature type="region of interest" description="Disordered" evidence="1">
    <location>
        <begin position="124"/>
        <end position="158"/>
    </location>
</feature>
<feature type="compositionally biased region" description="Polar residues" evidence="1">
    <location>
        <begin position="10"/>
        <end position="30"/>
    </location>
</feature>
<feature type="compositionally biased region" description="Polar residues" evidence="1">
    <location>
        <begin position="482"/>
        <end position="491"/>
    </location>
</feature>
<feature type="compositionally biased region" description="Polar residues" evidence="1">
    <location>
        <begin position="143"/>
        <end position="158"/>
    </location>
</feature>
<evidence type="ECO:0000313" key="2">
    <source>
        <dbReference type="EMBL" id="CAB9502035.1"/>
    </source>
</evidence>
<evidence type="ECO:0000256" key="1">
    <source>
        <dbReference type="SAM" id="MobiDB-lite"/>
    </source>
</evidence>
<feature type="region of interest" description="Disordered" evidence="1">
    <location>
        <begin position="432"/>
        <end position="497"/>
    </location>
</feature>
<accession>A0A9N8DHM1</accession>
<dbReference type="AlphaFoldDB" id="A0A9N8DHM1"/>
<dbReference type="Proteomes" id="UP001153069">
    <property type="component" value="Unassembled WGS sequence"/>
</dbReference>